<keyword evidence="2" id="KW-0808">Transferase</keyword>
<dbReference type="NCBIfam" id="TIGR03837">
    <property type="entry name" value="efp_Arg_rhamno"/>
    <property type="match status" value="1"/>
</dbReference>
<evidence type="ECO:0000256" key="6">
    <source>
        <dbReference type="ARBA" id="ARBA00030025"/>
    </source>
</evidence>
<keyword evidence="1" id="KW-0328">Glycosyltransferase</keyword>
<name>A0A916J4L3_9PROT</name>
<protein>
    <recommendedName>
        <fullName evidence="5">Protein-arginine rhamnosyltransferase</fullName>
    </recommendedName>
    <alternativeName>
        <fullName evidence="6">EF-P arginine rhamnosyltransferase</fullName>
    </alternativeName>
</protein>
<dbReference type="InterPro" id="IPR016633">
    <property type="entry name" value="EarP"/>
</dbReference>
<dbReference type="RefSeq" id="WP_220635787.1">
    <property type="nucleotide sequence ID" value="NZ_CAJQUM010000001.1"/>
</dbReference>
<sequence>MKRSSRWDIFCTVVDNYGDIGVCWRLARQLAHEHGRRVRLWVDDLTPLARLRPDTDAAREAQNIDGVDVRHWPKDFPATDAADVADVVIEAFACEIPENYLAAMAQCKRAPVWINLEYLSAEAWVEGAHGLASPHPRLPLTKHFFFPGFTPNTGGLIREADYDKRAAAFDAAAFRASLGLPARREGEFTISLFGYENPALPGLLDAWAHSAQPITCLVPEGLLLPDVQEYFGHHETLMQRGHLSAHAIPFLPQQDYDCLLWLCDLNFVRGEDSFVRAQWAQKPLVWHIYPQADAAHRVKLDAFLARYLEGLPAETANAASYFWQAWNEDGDSAAAWPAFHAALPAMKAHARPWAERIAGSGDLASRLLRHAEGR</sequence>
<comment type="function">
    <text evidence="3">Protein-arginine rhamnosyltransferase that catalyzes the transfer of a single rhamnose to elongation factor P (EF-P) on 'Lys-32', a modification required for EF-P-dependent rescue of polyproline stalled ribosomes.</text>
</comment>
<accession>A0A916J4L3</accession>
<dbReference type="Proteomes" id="UP000742786">
    <property type="component" value="Unassembled WGS sequence"/>
</dbReference>
<evidence type="ECO:0000256" key="7">
    <source>
        <dbReference type="ARBA" id="ARBA00048472"/>
    </source>
</evidence>
<evidence type="ECO:0000313" key="9">
    <source>
        <dbReference type="Proteomes" id="UP000742786"/>
    </source>
</evidence>
<evidence type="ECO:0000256" key="5">
    <source>
        <dbReference type="ARBA" id="ARBA00024416"/>
    </source>
</evidence>
<evidence type="ECO:0000313" key="8">
    <source>
        <dbReference type="EMBL" id="CAG4883876.1"/>
    </source>
</evidence>
<gene>
    <name evidence="8" type="primary">earP</name>
    <name evidence="8" type="ORF">GTOL_11759</name>
</gene>
<proteinExistence type="inferred from homology"/>
<dbReference type="PIRSF" id="PIRSF015557">
    <property type="entry name" value="UCP015557"/>
    <property type="match status" value="1"/>
</dbReference>
<evidence type="ECO:0000256" key="2">
    <source>
        <dbReference type="ARBA" id="ARBA00022679"/>
    </source>
</evidence>
<dbReference type="GO" id="GO:0106361">
    <property type="term" value="F:protein-arginine rhamnosyltransferase activity"/>
    <property type="evidence" value="ECO:0007669"/>
    <property type="project" value="InterPro"/>
</dbReference>
<dbReference type="Pfam" id="PF10093">
    <property type="entry name" value="EarP"/>
    <property type="match status" value="1"/>
</dbReference>
<keyword evidence="8" id="KW-0251">Elongation factor</keyword>
<dbReference type="EMBL" id="CAJQUM010000001">
    <property type="protein sequence ID" value="CAG4883876.1"/>
    <property type="molecule type" value="Genomic_DNA"/>
</dbReference>
<reference evidence="8" key="1">
    <citation type="submission" date="2021-04" db="EMBL/GenBank/DDBJ databases">
        <authorList>
            <person name="Hornung B."/>
        </authorList>
    </citation>
    <scope>NUCLEOTIDE SEQUENCE</scope>
    <source>
        <strain evidence="8">G5G6</strain>
    </source>
</reference>
<evidence type="ECO:0000256" key="3">
    <source>
        <dbReference type="ARBA" id="ARBA00024303"/>
    </source>
</evidence>
<dbReference type="AlphaFoldDB" id="A0A916J4L3"/>
<keyword evidence="9" id="KW-1185">Reference proteome</keyword>
<evidence type="ECO:0000256" key="1">
    <source>
        <dbReference type="ARBA" id="ARBA00022676"/>
    </source>
</evidence>
<dbReference type="GO" id="GO:0003746">
    <property type="term" value="F:translation elongation factor activity"/>
    <property type="evidence" value="ECO:0007669"/>
    <property type="project" value="UniProtKB-KW"/>
</dbReference>
<comment type="caution">
    <text evidence="8">The sequence shown here is derived from an EMBL/GenBank/DDBJ whole genome shotgun (WGS) entry which is preliminary data.</text>
</comment>
<comment type="similarity">
    <text evidence="4">Belongs to the glycosyltransferase 104 family.</text>
</comment>
<comment type="catalytic activity">
    <reaction evidence="7">
        <text>dTDP-beta-L-rhamnose + L-arginyl-[protein] = N(omega)-(alpha-L-rhamnosyl)-L-arginyl-[protein] + dTDP + H(+)</text>
        <dbReference type="Rhea" id="RHEA:66692"/>
        <dbReference type="Rhea" id="RHEA-COMP:10532"/>
        <dbReference type="Rhea" id="RHEA-COMP:17096"/>
        <dbReference type="ChEBI" id="CHEBI:15378"/>
        <dbReference type="ChEBI" id="CHEBI:29965"/>
        <dbReference type="ChEBI" id="CHEBI:57510"/>
        <dbReference type="ChEBI" id="CHEBI:58369"/>
        <dbReference type="ChEBI" id="CHEBI:167445"/>
    </reaction>
    <physiologicalReaction direction="left-to-right" evidence="7">
        <dbReference type="Rhea" id="RHEA:66693"/>
    </physiologicalReaction>
</comment>
<keyword evidence="8" id="KW-0648">Protein biosynthesis</keyword>
<evidence type="ECO:0000256" key="4">
    <source>
        <dbReference type="ARBA" id="ARBA00024346"/>
    </source>
</evidence>
<organism evidence="8 9">
    <name type="scientific">Georgfuchsia toluolica</name>
    <dbReference type="NCBI Taxonomy" id="424218"/>
    <lineage>
        <taxon>Bacteria</taxon>
        <taxon>Pseudomonadati</taxon>
        <taxon>Pseudomonadota</taxon>
        <taxon>Betaproteobacteria</taxon>
        <taxon>Nitrosomonadales</taxon>
        <taxon>Sterolibacteriaceae</taxon>
        <taxon>Georgfuchsia</taxon>
    </lineage>
</organism>